<dbReference type="GO" id="GO:0043252">
    <property type="term" value="P:sodium-independent organic anion transport"/>
    <property type="evidence" value="ECO:0007669"/>
    <property type="project" value="TreeGrafter"/>
</dbReference>
<dbReference type="Proteomes" id="UP001497623">
    <property type="component" value="Unassembled WGS sequence"/>
</dbReference>
<feature type="transmembrane region" description="Helical" evidence="8">
    <location>
        <begin position="113"/>
        <end position="135"/>
    </location>
</feature>
<evidence type="ECO:0000256" key="9">
    <source>
        <dbReference type="SAM" id="MobiDB-lite"/>
    </source>
</evidence>
<keyword evidence="8" id="KW-0406">Ion transport</keyword>
<dbReference type="Pfam" id="PF03137">
    <property type="entry name" value="OATP"/>
    <property type="match status" value="1"/>
</dbReference>
<evidence type="ECO:0000313" key="12">
    <source>
        <dbReference type="Proteomes" id="UP001497623"/>
    </source>
</evidence>
<keyword evidence="4 8" id="KW-0812">Transmembrane</keyword>
<dbReference type="GO" id="GO:0006811">
    <property type="term" value="P:monoatomic ion transport"/>
    <property type="evidence" value="ECO:0007669"/>
    <property type="project" value="UniProtKB-KW"/>
</dbReference>
<sequence>MDSAQRLVPDSPTEVTVNHKGGTQHEVPPEARTPQQQSILTKSMEEDILGPEENTRCGLGVCQGTLLQRLAHPATYLVVSSLVALVQGIYFTYSNATLSTVEKRFGLNSQISGFISTGNDVVQLFLSLHISYFAGQGHRPRWLAAGMFLAAFGTILAASPHFIFGSGEFSTISNNFTEEEKKDSGITCVESTNSRNGQTACDSNSLESTGEQISVVTLQFIAQMLCGVASLLYYTVGHSYLDEAVSKEKVPIYFALSGCLRLLGPVCGYSLASMSLQHWVDPSQSPNIPLRHPRWVGAWWIGYLVIGATLLVITWSLLLLPKTMPSARRRALAHLRAAAEEGTEKLIQVSQTMRPATSHKRNGIFPIVKRILKNEVYVLVIANQVLYWFAFFGYITFKAKYLEHQFRMSAAKANQYIGTIITFSVIMSWRGAKAITQLFRPRAKFVILYMIVLSILNCTFHLAQMTVGCNHGNIVGMEEVLSRKRMTHDDSQYLNLESSCLLDCECTDRFSPVCVGGNVTYYSGCHAGCKAAEKINGAMVYRECGCDTSYTKNAIENIQSPSNGSTIGAMDDFIEHSVDSSVVDGYCLSDCSAFFLYLVVTVMTKMTTASSRVPVNLLLFRCVNERDKDVGLGLFNVAIALCSSIPAPILFGWAIDKCCILWDTECGRSQFCWLYDLNLFRYILHGIPAVLLSMCIVTELMLLRRHYLIDFYGDKEKKIDKESKNKNFQFGKISKCIKPEKEEKQIEIEKTLL</sequence>
<dbReference type="PANTHER" id="PTHR11388:SF76">
    <property type="entry name" value="SOLUTE CARRIER ORGANIC ANION TRANSPORTER FAMILY MEMBER"/>
    <property type="match status" value="1"/>
</dbReference>
<dbReference type="PROSITE" id="PS51465">
    <property type="entry name" value="KAZAL_2"/>
    <property type="match status" value="1"/>
</dbReference>
<evidence type="ECO:0000256" key="1">
    <source>
        <dbReference type="ARBA" id="ARBA00004651"/>
    </source>
</evidence>
<dbReference type="CDD" id="cd17336">
    <property type="entry name" value="MFS_SLCO_OATP"/>
    <property type="match status" value="1"/>
</dbReference>
<feature type="transmembrane region" description="Helical" evidence="8">
    <location>
        <begin position="220"/>
        <end position="241"/>
    </location>
</feature>
<dbReference type="Pfam" id="PF07648">
    <property type="entry name" value="Kazal_2"/>
    <property type="match status" value="1"/>
</dbReference>
<comment type="caution">
    <text evidence="11">The sequence shown here is derived from an EMBL/GenBank/DDBJ whole genome shotgun (WGS) entry which is preliminary data.</text>
</comment>
<dbReference type="Gene3D" id="1.20.1250.20">
    <property type="entry name" value="MFS general substrate transporter like domains"/>
    <property type="match status" value="1"/>
</dbReference>
<dbReference type="PROSITE" id="PS00282">
    <property type="entry name" value="KAZAL_1"/>
    <property type="match status" value="1"/>
</dbReference>
<name>A0AAV2PFU5_MEGNR</name>
<evidence type="ECO:0000256" key="7">
    <source>
        <dbReference type="ARBA" id="ARBA00023157"/>
    </source>
</evidence>
<feature type="region of interest" description="Disordered" evidence="9">
    <location>
        <begin position="1"/>
        <end position="38"/>
    </location>
</feature>
<dbReference type="AlphaFoldDB" id="A0AAV2PFU5"/>
<feature type="transmembrane region" description="Helical" evidence="8">
    <location>
        <begin position="376"/>
        <end position="395"/>
    </location>
</feature>
<feature type="transmembrane region" description="Helical" evidence="8">
    <location>
        <begin position="300"/>
        <end position="320"/>
    </location>
</feature>
<dbReference type="InterPro" id="IPR036058">
    <property type="entry name" value="Kazal_dom_sf"/>
</dbReference>
<keyword evidence="12" id="KW-1185">Reference proteome</keyword>
<dbReference type="PANTHER" id="PTHR11388">
    <property type="entry name" value="ORGANIC ANION TRANSPORTER"/>
    <property type="match status" value="1"/>
</dbReference>
<evidence type="ECO:0000256" key="4">
    <source>
        <dbReference type="ARBA" id="ARBA00022692"/>
    </source>
</evidence>
<keyword evidence="3" id="KW-1003">Cell membrane</keyword>
<dbReference type="NCBIfam" id="TIGR00805">
    <property type="entry name" value="oat"/>
    <property type="match status" value="1"/>
</dbReference>
<evidence type="ECO:0000313" key="11">
    <source>
        <dbReference type="EMBL" id="CAL4058697.1"/>
    </source>
</evidence>
<keyword evidence="5 8" id="KW-1133">Transmembrane helix</keyword>
<dbReference type="SUPFAM" id="SSF100895">
    <property type="entry name" value="Kazal-type serine protease inhibitors"/>
    <property type="match status" value="1"/>
</dbReference>
<evidence type="ECO:0000256" key="5">
    <source>
        <dbReference type="ARBA" id="ARBA00022989"/>
    </source>
</evidence>
<evidence type="ECO:0000256" key="2">
    <source>
        <dbReference type="ARBA" id="ARBA00009657"/>
    </source>
</evidence>
<dbReference type="GO" id="GO:0016323">
    <property type="term" value="C:basolateral plasma membrane"/>
    <property type="evidence" value="ECO:0007669"/>
    <property type="project" value="TreeGrafter"/>
</dbReference>
<feature type="transmembrane region" description="Helical" evidence="8">
    <location>
        <begin position="444"/>
        <end position="463"/>
    </location>
</feature>
<feature type="domain" description="Kazal-like" evidence="10">
    <location>
        <begin position="494"/>
        <end position="548"/>
    </location>
</feature>
<feature type="non-terminal residue" evidence="11">
    <location>
        <position position="753"/>
    </location>
</feature>
<evidence type="ECO:0000256" key="8">
    <source>
        <dbReference type="RuleBase" id="RU362056"/>
    </source>
</evidence>
<keyword evidence="8" id="KW-0813">Transport</keyword>
<comment type="subcellular location">
    <subcellularLocation>
        <location evidence="1 8">Cell membrane</location>
        <topology evidence="1 8">Multi-pass membrane protein</topology>
    </subcellularLocation>
</comment>
<dbReference type="InterPro" id="IPR002350">
    <property type="entry name" value="Kazal_dom"/>
</dbReference>
<proteinExistence type="inferred from homology"/>
<comment type="similarity">
    <text evidence="2 8">Belongs to the organo anion transporter (TC 2.A.60) family.</text>
</comment>
<dbReference type="GO" id="GO:0015347">
    <property type="term" value="F:sodium-independent organic anion transmembrane transporter activity"/>
    <property type="evidence" value="ECO:0007669"/>
    <property type="project" value="TreeGrafter"/>
</dbReference>
<organism evidence="11 12">
    <name type="scientific">Meganyctiphanes norvegica</name>
    <name type="common">Northern krill</name>
    <name type="synonym">Thysanopoda norvegica</name>
    <dbReference type="NCBI Taxonomy" id="48144"/>
    <lineage>
        <taxon>Eukaryota</taxon>
        <taxon>Metazoa</taxon>
        <taxon>Ecdysozoa</taxon>
        <taxon>Arthropoda</taxon>
        <taxon>Crustacea</taxon>
        <taxon>Multicrustacea</taxon>
        <taxon>Malacostraca</taxon>
        <taxon>Eumalacostraca</taxon>
        <taxon>Eucarida</taxon>
        <taxon>Euphausiacea</taxon>
        <taxon>Euphausiidae</taxon>
        <taxon>Meganyctiphanes</taxon>
    </lineage>
</organism>
<feature type="transmembrane region" description="Helical" evidence="8">
    <location>
        <begin position="142"/>
        <end position="164"/>
    </location>
</feature>
<protein>
    <recommendedName>
        <fullName evidence="8">Solute carrier organic anion transporter family member</fullName>
    </recommendedName>
</protein>
<feature type="transmembrane region" description="Helical" evidence="8">
    <location>
        <begin position="74"/>
        <end position="93"/>
    </location>
</feature>
<gene>
    <name evidence="11" type="ORF">MNOR_LOCUS141</name>
</gene>
<keyword evidence="7" id="KW-1015">Disulfide bond</keyword>
<evidence type="ECO:0000259" key="10">
    <source>
        <dbReference type="PROSITE" id="PS51465"/>
    </source>
</evidence>
<feature type="transmembrane region" description="Helical" evidence="8">
    <location>
        <begin position="682"/>
        <end position="703"/>
    </location>
</feature>
<feature type="transmembrane region" description="Helical" evidence="8">
    <location>
        <begin position="253"/>
        <end position="280"/>
    </location>
</feature>
<comment type="caution">
    <text evidence="8">Lacks conserved residue(s) required for the propagation of feature annotation.</text>
</comment>
<accession>A0AAV2PFU5</accession>
<evidence type="ECO:0000256" key="3">
    <source>
        <dbReference type="ARBA" id="ARBA00022475"/>
    </source>
</evidence>
<feature type="transmembrane region" description="Helical" evidence="8">
    <location>
        <begin position="415"/>
        <end position="432"/>
    </location>
</feature>
<dbReference type="SUPFAM" id="SSF103473">
    <property type="entry name" value="MFS general substrate transporter"/>
    <property type="match status" value="1"/>
</dbReference>
<evidence type="ECO:0000256" key="6">
    <source>
        <dbReference type="ARBA" id="ARBA00023136"/>
    </source>
</evidence>
<feature type="transmembrane region" description="Helical" evidence="8">
    <location>
        <begin position="632"/>
        <end position="655"/>
    </location>
</feature>
<dbReference type="EMBL" id="CAXKWB010000027">
    <property type="protein sequence ID" value="CAL4058697.1"/>
    <property type="molecule type" value="Genomic_DNA"/>
</dbReference>
<dbReference type="InterPro" id="IPR036259">
    <property type="entry name" value="MFS_trans_sf"/>
</dbReference>
<dbReference type="InterPro" id="IPR004156">
    <property type="entry name" value="OATP"/>
</dbReference>
<reference evidence="11 12" key="1">
    <citation type="submission" date="2024-05" db="EMBL/GenBank/DDBJ databases">
        <authorList>
            <person name="Wallberg A."/>
        </authorList>
    </citation>
    <scope>NUCLEOTIDE SEQUENCE [LARGE SCALE GENOMIC DNA]</scope>
</reference>
<keyword evidence="6 8" id="KW-0472">Membrane</keyword>